<name>A0A8W8M002_MAGGI</name>
<dbReference type="EnsemblMetazoa" id="G30933.1">
    <property type="protein sequence ID" value="G30933.1:cds"/>
    <property type="gene ID" value="G30933"/>
</dbReference>
<protein>
    <recommendedName>
        <fullName evidence="4">TNFR-Cys domain-containing protein</fullName>
    </recommendedName>
</protein>
<proteinExistence type="predicted"/>
<evidence type="ECO:0008006" key="4">
    <source>
        <dbReference type="Google" id="ProtNLM"/>
    </source>
</evidence>
<reference evidence="2" key="1">
    <citation type="submission" date="2022-08" db="UniProtKB">
        <authorList>
            <consortium name="EnsemblMetazoa"/>
        </authorList>
    </citation>
    <scope>IDENTIFICATION</scope>
    <source>
        <strain evidence="2">05x7-T-G4-1.051#20</strain>
    </source>
</reference>
<keyword evidence="1" id="KW-0732">Signal</keyword>
<organism evidence="2 3">
    <name type="scientific">Magallana gigas</name>
    <name type="common">Pacific oyster</name>
    <name type="synonym">Crassostrea gigas</name>
    <dbReference type="NCBI Taxonomy" id="29159"/>
    <lineage>
        <taxon>Eukaryota</taxon>
        <taxon>Metazoa</taxon>
        <taxon>Spiralia</taxon>
        <taxon>Lophotrochozoa</taxon>
        <taxon>Mollusca</taxon>
        <taxon>Bivalvia</taxon>
        <taxon>Autobranchia</taxon>
        <taxon>Pteriomorphia</taxon>
        <taxon>Ostreida</taxon>
        <taxon>Ostreoidea</taxon>
        <taxon>Ostreidae</taxon>
        <taxon>Magallana</taxon>
    </lineage>
</organism>
<keyword evidence="3" id="KW-1185">Reference proteome</keyword>
<feature type="chain" id="PRO_5036453704" description="TNFR-Cys domain-containing protein" evidence="1">
    <location>
        <begin position="17"/>
        <end position="132"/>
    </location>
</feature>
<sequence length="132" mass="15339">MQQDMHLHCCASLVLSFFILYPEKCYMCCDGRNKNEIKINNTYSVECNALIQTKCANKKEITCKMDTVPANHDDCFTSSVTDELTDQHIHILGKDTCIKHRKKKYEVNGIHLSIREYGYYLVQARDVISTYF</sequence>
<feature type="signal peptide" evidence="1">
    <location>
        <begin position="1"/>
        <end position="16"/>
    </location>
</feature>
<evidence type="ECO:0000256" key="1">
    <source>
        <dbReference type="SAM" id="SignalP"/>
    </source>
</evidence>
<evidence type="ECO:0000313" key="2">
    <source>
        <dbReference type="EnsemblMetazoa" id="G30933.1:cds"/>
    </source>
</evidence>
<dbReference type="Proteomes" id="UP000005408">
    <property type="component" value="Unassembled WGS sequence"/>
</dbReference>
<dbReference type="AlphaFoldDB" id="A0A8W8M002"/>
<evidence type="ECO:0000313" key="3">
    <source>
        <dbReference type="Proteomes" id="UP000005408"/>
    </source>
</evidence>
<accession>A0A8W8M002</accession>